<dbReference type="EMBL" id="NEVT01000006">
    <property type="protein sequence ID" value="OZI75772.1"/>
    <property type="molecule type" value="Genomic_DNA"/>
</dbReference>
<dbReference type="PANTHER" id="PTHR30160:SF1">
    <property type="entry name" value="LIPOPOLYSACCHARIDE 1,2-N-ACETYLGLUCOSAMINETRANSFERASE-RELATED"/>
    <property type="match status" value="1"/>
</dbReference>
<evidence type="ECO:0000256" key="1">
    <source>
        <dbReference type="ARBA" id="ARBA00022676"/>
    </source>
</evidence>
<dbReference type="InterPro" id="IPR002201">
    <property type="entry name" value="Glyco_trans_9"/>
</dbReference>
<organism evidence="3 4">
    <name type="scientific">Bordetella genomosp. 2</name>
    <dbReference type="NCBI Taxonomy" id="1983456"/>
    <lineage>
        <taxon>Bacteria</taxon>
        <taxon>Pseudomonadati</taxon>
        <taxon>Pseudomonadota</taxon>
        <taxon>Betaproteobacteria</taxon>
        <taxon>Burkholderiales</taxon>
        <taxon>Alcaligenaceae</taxon>
        <taxon>Bordetella</taxon>
    </lineage>
</organism>
<keyword evidence="1" id="KW-0328">Glycosyltransferase</keyword>
<accession>A0A261VQJ8</accession>
<dbReference type="Proteomes" id="UP000215633">
    <property type="component" value="Unassembled WGS sequence"/>
</dbReference>
<proteinExistence type="predicted"/>
<dbReference type="CDD" id="cd03789">
    <property type="entry name" value="GT9_LPS_heptosyltransferase"/>
    <property type="match status" value="1"/>
</dbReference>
<dbReference type="Pfam" id="PF01075">
    <property type="entry name" value="Glyco_transf_9"/>
    <property type="match status" value="1"/>
</dbReference>
<evidence type="ECO:0000313" key="3">
    <source>
        <dbReference type="EMBL" id="OZI75772.1"/>
    </source>
</evidence>
<dbReference type="RefSeq" id="WP_094806738.1">
    <property type="nucleotide sequence ID" value="NZ_NEVT01000006.1"/>
</dbReference>
<comment type="caution">
    <text evidence="3">The sequence shown here is derived from an EMBL/GenBank/DDBJ whole genome shotgun (WGS) entry which is preliminary data.</text>
</comment>
<dbReference type="GO" id="GO:0005829">
    <property type="term" value="C:cytosol"/>
    <property type="evidence" value="ECO:0007669"/>
    <property type="project" value="TreeGrafter"/>
</dbReference>
<dbReference type="AlphaFoldDB" id="A0A261VQJ8"/>
<dbReference type="Gene3D" id="3.40.50.2000">
    <property type="entry name" value="Glycogen Phosphorylase B"/>
    <property type="match status" value="2"/>
</dbReference>
<gene>
    <name evidence="3" type="ORF">CAL24_11185</name>
</gene>
<keyword evidence="2 3" id="KW-0808">Transferase</keyword>
<evidence type="ECO:0000256" key="2">
    <source>
        <dbReference type="ARBA" id="ARBA00022679"/>
    </source>
</evidence>
<dbReference type="GO" id="GO:0009244">
    <property type="term" value="P:lipopolysaccharide core region biosynthetic process"/>
    <property type="evidence" value="ECO:0007669"/>
    <property type="project" value="TreeGrafter"/>
</dbReference>
<dbReference type="SUPFAM" id="SSF53756">
    <property type="entry name" value="UDP-Glycosyltransferase/glycogen phosphorylase"/>
    <property type="match status" value="1"/>
</dbReference>
<dbReference type="InterPro" id="IPR051199">
    <property type="entry name" value="LPS_LOS_Heptosyltrfase"/>
</dbReference>
<dbReference type="PANTHER" id="PTHR30160">
    <property type="entry name" value="TETRAACYLDISACCHARIDE 4'-KINASE-RELATED"/>
    <property type="match status" value="1"/>
</dbReference>
<protein>
    <submittedName>
        <fullName evidence="3">Glycosyl transferase</fullName>
    </submittedName>
</protein>
<evidence type="ECO:0000313" key="4">
    <source>
        <dbReference type="Proteomes" id="UP000215633"/>
    </source>
</evidence>
<sequence>MRDDAATAWKSARHIVCVRLDNLGDVLMTTPAMRALKALPGRPRLTLLASSAGGQAAPFLPEVDEVLRYDAAWVKNDAHGNSQDLELPARLRQLRADAAVIFTVYSQSPLPAAMLCHLAGIPRTLAHCRENPYRLLTDWVREREPESGVRHEVQRQLDLVAAVGARAADTSLSWRVRDVDRAALRQRLHERGVTEPDGWIAVHSGASAASRRYPEEQFAETVAALRGEGRRIVLLGTAAERGLGGALAARRRSAPGLVDLCGELSLGELAAAIEGAAVLICNNSGPAHIAAALGVPVVDLYALTNPQHTPWQTPSRVLYHDVPCKYCYRSICPQGHHACLAKVEPARVAAAARELLAHPAPAPAPVAPLAT</sequence>
<name>A0A261VQJ8_9BORD</name>
<reference evidence="4" key="1">
    <citation type="submission" date="2017-05" db="EMBL/GenBank/DDBJ databases">
        <title>Complete and WGS of Bordetella genogroups.</title>
        <authorList>
            <person name="Spilker T."/>
            <person name="Lipuma J."/>
        </authorList>
    </citation>
    <scope>NUCLEOTIDE SEQUENCE [LARGE SCALE GENOMIC DNA]</scope>
    <source>
        <strain evidence="4">AU8256</strain>
    </source>
</reference>
<keyword evidence="4" id="KW-1185">Reference proteome</keyword>
<dbReference type="GO" id="GO:0008713">
    <property type="term" value="F:ADP-heptose-lipopolysaccharide heptosyltransferase activity"/>
    <property type="evidence" value="ECO:0007669"/>
    <property type="project" value="TreeGrafter"/>
</dbReference>